<feature type="non-terminal residue" evidence="1">
    <location>
        <position position="1"/>
    </location>
</feature>
<gene>
    <name evidence="1" type="ORF">F5876DRAFT_23391</name>
</gene>
<protein>
    <submittedName>
        <fullName evidence="1">Uncharacterized protein</fullName>
    </submittedName>
</protein>
<reference evidence="1" key="1">
    <citation type="submission" date="2022-09" db="EMBL/GenBank/DDBJ databases">
        <title>A Global Phylogenomic Analysis of the Shiitake Genus Lentinula.</title>
        <authorList>
            <consortium name="DOE Joint Genome Institute"/>
            <person name="Sierra-Patev S."/>
            <person name="Min B."/>
            <person name="Naranjo-Ortiz M."/>
            <person name="Looney B."/>
            <person name="Konkel Z."/>
            <person name="Slot J.C."/>
            <person name="Sakamoto Y."/>
            <person name="Steenwyk J.L."/>
            <person name="Rokas A."/>
            <person name="Carro J."/>
            <person name="Camarero S."/>
            <person name="Ferreira P."/>
            <person name="Molpeceres G."/>
            <person name="Ruiz-Duenas F.J."/>
            <person name="Serrano A."/>
            <person name="Henrissat B."/>
            <person name="Drula E."/>
            <person name="Hughes K.W."/>
            <person name="Mata J.L."/>
            <person name="Ishikawa N.K."/>
            <person name="Vargas-Isla R."/>
            <person name="Ushijima S."/>
            <person name="Smith C.A."/>
            <person name="Ahrendt S."/>
            <person name="Andreopoulos W."/>
            <person name="He G."/>
            <person name="Labutti K."/>
            <person name="Lipzen A."/>
            <person name="Ng V."/>
            <person name="Riley R."/>
            <person name="Sandor L."/>
            <person name="Barry K."/>
            <person name="Martinez A.T."/>
            <person name="Xiao Y."/>
            <person name="Gibbons J.G."/>
            <person name="Terashima K."/>
            <person name="Grigoriev I.V."/>
            <person name="Hibbett D.S."/>
        </authorList>
    </citation>
    <scope>NUCLEOTIDE SEQUENCE</scope>
    <source>
        <strain evidence="1">TMI1499</strain>
    </source>
</reference>
<accession>A0ACC1TGQ5</accession>
<proteinExistence type="predicted"/>
<dbReference type="Proteomes" id="UP001163835">
    <property type="component" value="Unassembled WGS sequence"/>
</dbReference>
<evidence type="ECO:0000313" key="2">
    <source>
        <dbReference type="Proteomes" id="UP001163835"/>
    </source>
</evidence>
<comment type="caution">
    <text evidence="1">The sequence shown here is derived from an EMBL/GenBank/DDBJ whole genome shotgun (WGS) entry which is preliminary data.</text>
</comment>
<dbReference type="EMBL" id="MU796796">
    <property type="protein sequence ID" value="KAJ3803776.1"/>
    <property type="molecule type" value="Genomic_DNA"/>
</dbReference>
<name>A0ACC1TGQ5_9AGAR</name>
<evidence type="ECO:0000313" key="1">
    <source>
        <dbReference type="EMBL" id="KAJ3803776.1"/>
    </source>
</evidence>
<sequence>PENAGESPFSSSGASGADGSGQLSSSHPPSDLCVKCGSTVEEDCVRLGTYQRWHSKCVGCKVCGKVAEVQLPPTISKDQEREASADGGSSAQAPKLTTARRPPANVGLFVYDLDSMRDTASFGSIPTVILCTDHAHTACRGGFKAVQRLEQYAFLLNVALRRLYLLLRKQGVVPLSPAPTLTSQDQSSESDPYRNSGDIMRMKQVHLDRKLSATARLPKKSTIVESPAGRSVHPSNVLQSQKSQEATQPHQPHHHHPHHHHEGHQALPGQQNKSPSIPPPLTPGYIQQQSGRPNTHLDTHNGQSHLIRPAFARNNTEVKIIDDSQPSSPAVGPEEQEEMLNIPPAEDSITLADIGPLIEAAQAREQQRSLPRLNSIPYIGELSALELAIVKYSAVLVLMRSPLKDQIDIEELLEMVEAKKPNRWKAFLGMGDKKNQKKKPGTFGVLLEVLVAQEGVDSLLGASRATLKVPSFVDDVISAMRQMDMSVEGIFRKNGNIRRLGQLTEAIDRDPLSVDLSQDNAVQLAALLKKFLRELPEPLMTFKLYKLWVSAQALKNDDERKRLLHMISIIMPKAHRDTMEILFVFLKWVASFAHMDEVTGSKMDLGNLATVICPSILYPRHGTVRDESFNFKAIDVVTSLLENQDEFFSVPEEFLPILHDQEYFVNSLELNGKDFMKKCDTYQKVKAG</sequence>
<feature type="non-terminal residue" evidence="1">
    <location>
        <position position="688"/>
    </location>
</feature>
<keyword evidence="2" id="KW-1185">Reference proteome</keyword>
<organism evidence="1 2">
    <name type="scientific">Lentinula aff. lateritia</name>
    <dbReference type="NCBI Taxonomy" id="2804960"/>
    <lineage>
        <taxon>Eukaryota</taxon>
        <taxon>Fungi</taxon>
        <taxon>Dikarya</taxon>
        <taxon>Basidiomycota</taxon>
        <taxon>Agaricomycotina</taxon>
        <taxon>Agaricomycetes</taxon>
        <taxon>Agaricomycetidae</taxon>
        <taxon>Agaricales</taxon>
        <taxon>Marasmiineae</taxon>
        <taxon>Omphalotaceae</taxon>
        <taxon>Lentinula</taxon>
    </lineage>
</organism>